<accession>A0A0A8YHC0</accession>
<dbReference type="EMBL" id="GBRH01273085">
    <property type="protein sequence ID" value="JAD24810.1"/>
    <property type="molecule type" value="Transcribed_RNA"/>
</dbReference>
<organism evidence="2">
    <name type="scientific">Arundo donax</name>
    <name type="common">Giant reed</name>
    <name type="synonym">Donax arundinaceus</name>
    <dbReference type="NCBI Taxonomy" id="35708"/>
    <lineage>
        <taxon>Eukaryota</taxon>
        <taxon>Viridiplantae</taxon>
        <taxon>Streptophyta</taxon>
        <taxon>Embryophyta</taxon>
        <taxon>Tracheophyta</taxon>
        <taxon>Spermatophyta</taxon>
        <taxon>Magnoliopsida</taxon>
        <taxon>Liliopsida</taxon>
        <taxon>Poales</taxon>
        <taxon>Poaceae</taxon>
        <taxon>PACMAD clade</taxon>
        <taxon>Arundinoideae</taxon>
        <taxon>Arundineae</taxon>
        <taxon>Arundo</taxon>
    </lineage>
</organism>
<proteinExistence type="predicted"/>
<sequence>MAPRAVRRRWCMSGASSRFIEHPLRRADELQIHRASTSTGRRAPDPTSIHFGRPDPCGRRWICHSPRWIRAGEGGICVGDDDGDAVSSIEP</sequence>
<reference evidence="2" key="2">
    <citation type="journal article" date="2015" name="Data Brief">
        <title>Shoot transcriptome of the giant reed, Arundo donax.</title>
        <authorList>
            <person name="Barrero R.A."/>
            <person name="Guerrero F.D."/>
            <person name="Moolhuijzen P."/>
            <person name="Goolsby J.A."/>
            <person name="Tidwell J."/>
            <person name="Bellgard S.E."/>
            <person name="Bellgard M.I."/>
        </authorList>
    </citation>
    <scope>NUCLEOTIDE SEQUENCE</scope>
    <source>
        <tissue evidence="2">Shoot tissue taken approximately 20 cm above the soil surface</tissue>
    </source>
</reference>
<feature type="region of interest" description="Disordered" evidence="1">
    <location>
        <begin position="33"/>
        <end position="52"/>
    </location>
</feature>
<evidence type="ECO:0000313" key="2">
    <source>
        <dbReference type="EMBL" id="JAD24810.1"/>
    </source>
</evidence>
<name>A0A0A8YHC0_ARUDO</name>
<reference evidence="2" key="1">
    <citation type="submission" date="2014-09" db="EMBL/GenBank/DDBJ databases">
        <authorList>
            <person name="Magalhaes I.L.F."/>
            <person name="Oliveira U."/>
            <person name="Santos F.R."/>
            <person name="Vidigal T.H.D.A."/>
            <person name="Brescovit A.D."/>
            <person name="Santos A.J."/>
        </authorList>
    </citation>
    <scope>NUCLEOTIDE SEQUENCE</scope>
    <source>
        <tissue evidence="2">Shoot tissue taken approximately 20 cm above the soil surface</tissue>
    </source>
</reference>
<protein>
    <submittedName>
        <fullName evidence="2">Uncharacterized protein</fullName>
    </submittedName>
</protein>
<evidence type="ECO:0000256" key="1">
    <source>
        <dbReference type="SAM" id="MobiDB-lite"/>
    </source>
</evidence>
<dbReference type="AlphaFoldDB" id="A0A0A8YHC0"/>